<dbReference type="Proteomes" id="UP000069241">
    <property type="component" value="Chromosome"/>
</dbReference>
<evidence type="ECO:0000313" key="3">
    <source>
        <dbReference type="EMBL" id="AMD91210.1"/>
    </source>
</evidence>
<keyword evidence="1" id="KW-0732">Signal</keyword>
<keyword evidence="4" id="KW-1185">Reference proteome</keyword>
<organism evidence="3 4">
    <name type="scientific">Desulfovibrio fairfieldensis</name>
    <dbReference type="NCBI Taxonomy" id="44742"/>
    <lineage>
        <taxon>Bacteria</taxon>
        <taxon>Pseudomonadati</taxon>
        <taxon>Thermodesulfobacteriota</taxon>
        <taxon>Desulfovibrionia</taxon>
        <taxon>Desulfovibrionales</taxon>
        <taxon>Desulfovibrionaceae</taxon>
        <taxon>Desulfovibrio</taxon>
    </lineage>
</organism>
<dbReference type="Gene3D" id="3.40.190.120">
    <property type="entry name" value="Osmoprotection protein (prox), domain 2"/>
    <property type="match status" value="1"/>
</dbReference>
<feature type="signal peptide" evidence="1">
    <location>
        <begin position="1"/>
        <end position="25"/>
    </location>
</feature>
<proteinExistence type="predicted"/>
<feature type="chain" id="PRO_5007067524" evidence="1">
    <location>
        <begin position="26"/>
        <end position="305"/>
    </location>
</feature>
<dbReference type="EMBL" id="CP014229">
    <property type="protein sequence ID" value="AMD91210.1"/>
    <property type="molecule type" value="Genomic_DNA"/>
</dbReference>
<dbReference type="GO" id="GO:0043190">
    <property type="term" value="C:ATP-binding cassette (ABC) transporter complex"/>
    <property type="evidence" value="ECO:0007669"/>
    <property type="project" value="InterPro"/>
</dbReference>
<name>A0A0X8JM00_9BACT</name>
<dbReference type="GO" id="GO:0022857">
    <property type="term" value="F:transmembrane transporter activity"/>
    <property type="evidence" value="ECO:0007669"/>
    <property type="project" value="InterPro"/>
</dbReference>
<dbReference type="PROSITE" id="PS51257">
    <property type="entry name" value="PROKAR_LIPOPROTEIN"/>
    <property type="match status" value="1"/>
</dbReference>
<dbReference type="Gene3D" id="3.40.190.10">
    <property type="entry name" value="Periplasmic binding protein-like II"/>
    <property type="match status" value="1"/>
</dbReference>
<dbReference type="CDD" id="cd13615">
    <property type="entry name" value="PBP2_ProWY"/>
    <property type="match status" value="1"/>
</dbReference>
<reference evidence="4" key="1">
    <citation type="submission" date="2016-02" db="EMBL/GenBank/DDBJ databases">
        <authorList>
            <person name="Holder M.E."/>
            <person name="Ajami N.J."/>
            <person name="Petrosino J.F."/>
        </authorList>
    </citation>
    <scope>NUCLEOTIDE SEQUENCE [LARGE SCALE GENOMIC DNA]</scope>
    <source>
        <strain evidence="4">CCUG 45958</strain>
    </source>
</reference>
<evidence type="ECO:0000256" key="1">
    <source>
        <dbReference type="SAM" id="SignalP"/>
    </source>
</evidence>
<dbReference type="SUPFAM" id="SSF53850">
    <property type="entry name" value="Periplasmic binding protein-like II"/>
    <property type="match status" value="1"/>
</dbReference>
<dbReference type="RefSeq" id="WP_062254269.1">
    <property type="nucleotide sequence ID" value="NZ_CP014229.1"/>
</dbReference>
<evidence type="ECO:0000313" key="4">
    <source>
        <dbReference type="Proteomes" id="UP000069241"/>
    </source>
</evidence>
<gene>
    <name evidence="3" type="ORF">AXF13_14340</name>
</gene>
<accession>A0A0X8JM00</accession>
<protein>
    <submittedName>
        <fullName evidence="3">Glycine/betaine ABC transporter substrate-binding protein</fullName>
    </submittedName>
</protein>
<dbReference type="STRING" id="44742.AXF13_14340"/>
<dbReference type="AlphaFoldDB" id="A0A0X8JM00"/>
<dbReference type="Pfam" id="PF04069">
    <property type="entry name" value="OpuAC"/>
    <property type="match status" value="1"/>
</dbReference>
<sequence>MKTWKKAVMAAMGILAAGMLLFSCGGETKGTAIRVGTKDFTENLVVGELYALALEDAGYTVKRVFTIAGSVVHASIVNGEIDLYPEYTGTGLLTVLKMEAMADPAQVYATVKREYARRFNLVWLEPSRANDSQGLALKTSVAREFGIATISDLQRNAHKIRFASQGEFDQRADGLPGLEQVYGPFRWKSSRVFDNGLKYQVLLDDEADLVPAYTTEGRLADTEKFTLLRDDKHMWSPYYLAPVIRADVLAAHPDIAGILNRVSASLDTGTMTALNAKVDVDKREVADVAKEFYLGIRPQPGGEGR</sequence>
<dbReference type="KEGG" id="dfi:AXF13_14340"/>
<dbReference type="InterPro" id="IPR007210">
    <property type="entry name" value="ABC_Gly_betaine_transp_sub-bd"/>
</dbReference>
<feature type="domain" description="ABC-type glycine betaine transport system substrate-binding" evidence="2">
    <location>
        <begin position="33"/>
        <end position="292"/>
    </location>
</feature>
<evidence type="ECO:0000259" key="2">
    <source>
        <dbReference type="Pfam" id="PF04069"/>
    </source>
</evidence>